<gene>
    <name evidence="1" type="ORF">GBAR_LOCUS20125</name>
</gene>
<dbReference type="InterPro" id="IPR029045">
    <property type="entry name" value="ClpP/crotonase-like_dom_sf"/>
</dbReference>
<reference evidence="1" key="1">
    <citation type="submission" date="2023-03" db="EMBL/GenBank/DDBJ databases">
        <authorList>
            <person name="Steffen K."/>
            <person name="Cardenas P."/>
        </authorList>
    </citation>
    <scope>NUCLEOTIDE SEQUENCE</scope>
</reference>
<dbReference type="GO" id="GO:0006635">
    <property type="term" value="P:fatty acid beta-oxidation"/>
    <property type="evidence" value="ECO:0007669"/>
    <property type="project" value="TreeGrafter"/>
</dbReference>
<dbReference type="InterPro" id="IPR001753">
    <property type="entry name" value="Enoyl-CoA_hydra/iso"/>
</dbReference>
<dbReference type="SUPFAM" id="SSF52096">
    <property type="entry name" value="ClpP/crotonase"/>
    <property type="match status" value="1"/>
</dbReference>
<name>A0AA35X2R2_GEOBA</name>
<accession>A0AA35X2R2</accession>
<protein>
    <submittedName>
        <fullName evidence="1">3-hydroxypropionyl-coenzyme A dehydratase</fullName>
    </submittedName>
</protein>
<dbReference type="PANTHER" id="PTHR11941">
    <property type="entry name" value="ENOYL-COA HYDRATASE-RELATED"/>
    <property type="match status" value="1"/>
</dbReference>
<organism evidence="1 2">
    <name type="scientific">Geodia barretti</name>
    <name type="common">Barrett's horny sponge</name>
    <dbReference type="NCBI Taxonomy" id="519541"/>
    <lineage>
        <taxon>Eukaryota</taxon>
        <taxon>Metazoa</taxon>
        <taxon>Porifera</taxon>
        <taxon>Demospongiae</taxon>
        <taxon>Heteroscleromorpha</taxon>
        <taxon>Tetractinellida</taxon>
        <taxon>Astrophorina</taxon>
        <taxon>Geodiidae</taxon>
        <taxon>Geodia</taxon>
    </lineage>
</organism>
<dbReference type="Gene3D" id="3.90.226.10">
    <property type="entry name" value="2-enoyl-CoA Hydratase, Chain A, domain 1"/>
    <property type="match status" value="1"/>
</dbReference>
<dbReference type="Proteomes" id="UP001174909">
    <property type="component" value="Unassembled WGS sequence"/>
</dbReference>
<dbReference type="Pfam" id="PF00378">
    <property type="entry name" value="ECH_1"/>
    <property type="match status" value="1"/>
</dbReference>
<dbReference type="GO" id="GO:0003824">
    <property type="term" value="F:catalytic activity"/>
    <property type="evidence" value="ECO:0007669"/>
    <property type="project" value="UniProtKB-ARBA"/>
</dbReference>
<dbReference type="AlphaFoldDB" id="A0AA35X2R2"/>
<sequence length="217" mass="23230">MNAYNVQMRDELFFTLEAVRDDPDVRVAVISGAGERAFCAGADLTEFGTAPSQVIARQVRWERDIWGLFLALRKPLIAAMRGYVIGSGVEIACLCDIRIAADDAQFALPEVALGMIPAAGGTQTLRRVVGASRALEMVLSNRRIGAEEARRIGLAHNVVPADALMNEADEAAHRLAALNPTALALAKRAILEGMDMPLAAGLELERRLVGQIQAVGA</sequence>
<evidence type="ECO:0000313" key="2">
    <source>
        <dbReference type="Proteomes" id="UP001174909"/>
    </source>
</evidence>
<dbReference type="CDD" id="cd06558">
    <property type="entry name" value="crotonase-like"/>
    <property type="match status" value="1"/>
</dbReference>
<proteinExistence type="predicted"/>
<evidence type="ECO:0000313" key="1">
    <source>
        <dbReference type="EMBL" id="CAI8035875.1"/>
    </source>
</evidence>
<keyword evidence="2" id="KW-1185">Reference proteome</keyword>
<dbReference type="PANTHER" id="PTHR11941:SF54">
    <property type="entry name" value="ENOYL-COA HYDRATASE, MITOCHONDRIAL"/>
    <property type="match status" value="1"/>
</dbReference>
<dbReference type="EMBL" id="CASHTH010002829">
    <property type="protein sequence ID" value="CAI8035875.1"/>
    <property type="molecule type" value="Genomic_DNA"/>
</dbReference>
<comment type="caution">
    <text evidence="1">The sequence shown here is derived from an EMBL/GenBank/DDBJ whole genome shotgun (WGS) entry which is preliminary data.</text>
</comment>